<evidence type="ECO:0000313" key="8">
    <source>
        <dbReference type="EMBL" id="CAK9016160.1"/>
    </source>
</evidence>
<dbReference type="Proteomes" id="UP001642464">
    <property type="component" value="Unassembled WGS sequence"/>
</dbReference>
<gene>
    <name evidence="8" type="ORF">SCF082_LOCUS13060</name>
</gene>
<evidence type="ECO:0000313" key="9">
    <source>
        <dbReference type="Proteomes" id="UP001642464"/>
    </source>
</evidence>
<keyword evidence="5" id="KW-0680">Restriction system</keyword>
<feature type="non-terminal residue" evidence="8">
    <location>
        <position position="1"/>
    </location>
</feature>
<dbReference type="Gene3D" id="3.40.50.150">
    <property type="entry name" value="Vaccinia Virus protein VP39"/>
    <property type="match status" value="1"/>
</dbReference>
<dbReference type="InterPro" id="IPR003356">
    <property type="entry name" value="DNA_methylase_A-5"/>
</dbReference>
<organism evidence="8 9">
    <name type="scientific">Durusdinium trenchii</name>
    <dbReference type="NCBI Taxonomy" id="1381693"/>
    <lineage>
        <taxon>Eukaryota</taxon>
        <taxon>Sar</taxon>
        <taxon>Alveolata</taxon>
        <taxon>Dinophyceae</taxon>
        <taxon>Suessiales</taxon>
        <taxon>Symbiodiniaceae</taxon>
        <taxon>Durusdinium</taxon>
    </lineage>
</organism>
<dbReference type="InterPro" id="IPR029063">
    <property type="entry name" value="SAM-dependent_MTases_sf"/>
</dbReference>
<dbReference type="PANTHER" id="PTHR42933">
    <property type="entry name" value="SLR6095 PROTEIN"/>
    <property type="match status" value="1"/>
</dbReference>
<sequence length="369" mass="40738">FYSALRQLREDYHRVGRFDDANSKLDELCKLLAAKTLDVRGNNGSSSILDSTRILQTIAGDNAPGVARALRDAYAQVIATYSDSMAAFGSDSDLRIRDDDDEFARALLPVIDSLPTDLDSSSDRWSFDGLNEAFGHFIQDSFRNRKEDAQYMTPPEVVSAIVDIAIEDIRLDRKLVKGRRRVFVADPTCGVGSFLAAMYRQSGRVEFRSRTLADFISLVGQDKVERMVRLSNVNLKVFAESEAAISLGNSVIGTSPLDVWKGKLDLILTNPPFGASFSTQDILSRSKPADFPVLHHMANIGLLPQTIDSEYALLDKEIGMLRPGGRILMVVPDHVVSGGGFAERFRRELLKANRIGESEFLQTTTIAAS</sequence>
<comment type="caution">
    <text evidence="8">The sequence shown here is derived from an EMBL/GenBank/DDBJ whole genome shotgun (WGS) entry which is preliminary data.</text>
</comment>
<name>A0ABP0JPG6_9DINO</name>
<dbReference type="PROSITE" id="PS00092">
    <property type="entry name" value="N6_MTASE"/>
    <property type="match status" value="1"/>
</dbReference>
<reference evidence="8 9" key="1">
    <citation type="submission" date="2024-02" db="EMBL/GenBank/DDBJ databases">
        <authorList>
            <person name="Chen Y."/>
            <person name="Shah S."/>
            <person name="Dougan E. K."/>
            <person name="Thang M."/>
            <person name="Chan C."/>
        </authorList>
    </citation>
    <scope>NUCLEOTIDE SEQUENCE [LARGE SCALE GENOMIC DNA]</scope>
</reference>
<evidence type="ECO:0000256" key="5">
    <source>
        <dbReference type="ARBA" id="ARBA00022747"/>
    </source>
</evidence>
<evidence type="ECO:0000256" key="3">
    <source>
        <dbReference type="ARBA" id="ARBA00022679"/>
    </source>
</evidence>
<evidence type="ECO:0000259" key="7">
    <source>
        <dbReference type="Pfam" id="PF02384"/>
    </source>
</evidence>
<dbReference type="InterPro" id="IPR002052">
    <property type="entry name" value="DNA_methylase_N6_adenine_CS"/>
</dbReference>
<dbReference type="EC" id="2.1.1.72" evidence="1"/>
<evidence type="ECO:0000256" key="4">
    <source>
        <dbReference type="ARBA" id="ARBA00022691"/>
    </source>
</evidence>
<dbReference type="PRINTS" id="PR00507">
    <property type="entry name" value="N12N6MTFRASE"/>
</dbReference>
<dbReference type="PANTHER" id="PTHR42933:SF4">
    <property type="entry name" value="TYPE I RESTRICTION ENZYME ECOKI METHYLASE SUBUNIT"/>
    <property type="match status" value="1"/>
</dbReference>
<dbReference type="Pfam" id="PF02384">
    <property type="entry name" value="N6_Mtase"/>
    <property type="match status" value="1"/>
</dbReference>
<dbReference type="EMBL" id="CAXAMM010008039">
    <property type="protein sequence ID" value="CAK9016160.1"/>
    <property type="molecule type" value="Genomic_DNA"/>
</dbReference>
<keyword evidence="3" id="KW-0808">Transferase</keyword>
<feature type="domain" description="DNA methylase adenine-specific" evidence="7">
    <location>
        <begin position="130"/>
        <end position="355"/>
    </location>
</feature>
<dbReference type="InterPro" id="IPR051537">
    <property type="entry name" value="DNA_Adenine_Mtase"/>
</dbReference>
<proteinExistence type="predicted"/>
<accession>A0ABP0JPG6</accession>
<keyword evidence="2" id="KW-0489">Methyltransferase</keyword>
<keyword evidence="9" id="KW-1185">Reference proteome</keyword>
<dbReference type="SUPFAM" id="SSF53335">
    <property type="entry name" value="S-adenosyl-L-methionine-dependent methyltransferases"/>
    <property type="match status" value="1"/>
</dbReference>
<protein>
    <recommendedName>
        <fullName evidence="1">site-specific DNA-methyltransferase (adenine-specific)</fullName>
        <ecNumber evidence="1">2.1.1.72</ecNumber>
    </recommendedName>
</protein>
<evidence type="ECO:0000256" key="1">
    <source>
        <dbReference type="ARBA" id="ARBA00011900"/>
    </source>
</evidence>
<feature type="non-terminal residue" evidence="8">
    <location>
        <position position="369"/>
    </location>
</feature>
<evidence type="ECO:0000256" key="6">
    <source>
        <dbReference type="ARBA" id="ARBA00047942"/>
    </source>
</evidence>
<keyword evidence="4" id="KW-0949">S-adenosyl-L-methionine</keyword>
<comment type="catalytic activity">
    <reaction evidence="6">
        <text>a 2'-deoxyadenosine in DNA + S-adenosyl-L-methionine = an N(6)-methyl-2'-deoxyadenosine in DNA + S-adenosyl-L-homocysteine + H(+)</text>
        <dbReference type="Rhea" id="RHEA:15197"/>
        <dbReference type="Rhea" id="RHEA-COMP:12418"/>
        <dbReference type="Rhea" id="RHEA-COMP:12419"/>
        <dbReference type="ChEBI" id="CHEBI:15378"/>
        <dbReference type="ChEBI" id="CHEBI:57856"/>
        <dbReference type="ChEBI" id="CHEBI:59789"/>
        <dbReference type="ChEBI" id="CHEBI:90615"/>
        <dbReference type="ChEBI" id="CHEBI:90616"/>
        <dbReference type="EC" id="2.1.1.72"/>
    </reaction>
</comment>
<evidence type="ECO:0000256" key="2">
    <source>
        <dbReference type="ARBA" id="ARBA00022603"/>
    </source>
</evidence>